<accession>A0A0P0P4D9</accession>
<dbReference type="GO" id="GO:0046872">
    <property type="term" value="F:metal ion binding"/>
    <property type="evidence" value="ECO:0007669"/>
    <property type="project" value="UniProtKB-KW"/>
</dbReference>
<dbReference type="PANTHER" id="PTHR42970:SF1">
    <property type="entry name" value="PECTATE LYASE C-RELATED"/>
    <property type="match status" value="1"/>
</dbReference>
<gene>
    <name evidence="3" type="ORF">AQ619_14565</name>
</gene>
<dbReference type="KEGG" id="chq:AQ619_14565"/>
<keyword evidence="2" id="KW-0325">Glycoprotein</keyword>
<evidence type="ECO:0000256" key="1">
    <source>
        <dbReference type="ARBA" id="ARBA00022723"/>
    </source>
</evidence>
<organism evidence="3 4">
    <name type="scientific">Caulobacter henricii</name>
    <dbReference type="NCBI Taxonomy" id="69395"/>
    <lineage>
        <taxon>Bacteria</taxon>
        <taxon>Pseudomonadati</taxon>
        <taxon>Pseudomonadota</taxon>
        <taxon>Alphaproteobacteria</taxon>
        <taxon>Caulobacterales</taxon>
        <taxon>Caulobacteraceae</taxon>
        <taxon>Caulobacter</taxon>
    </lineage>
</organism>
<evidence type="ECO:0000256" key="2">
    <source>
        <dbReference type="ARBA" id="ARBA00023180"/>
    </source>
</evidence>
<proteinExistence type="predicted"/>
<dbReference type="Gene3D" id="2.160.20.10">
    <property type="entry name" value="Single-stranded right-handed beta-helix, Pectin lyase-like"/>
    <property type="match status" value="1"/>
</dbReference>
<keyword evidence="1" id="KW-0479">Metal-binding</keyword>
<reference evidence="3 4" key="1">
    <citation type="submission" date="2015-10" db="EMBL/GenBank/DDBJ databases">
        <title>Conservation of the essential genome among Caulobacter and Brevundimonas species.</title>
        <authorList>
            <person name="Scott D."/>
            <person name="Ely B."/>
        </authorList>
    </citation>
    <scope>NUCLEOTIDE SEQUENCE [LARGE SCALE GENOMIC DNA]</scope>
    <source>
        <strain evidence="3 4">CB4</strain>
    </source>
</reference>
<dbReference type="InterPro" id="IPR012334">
    <property type="entry name" value="Pectin_lyas_fold"/>
</dbReference>
<dbReference type="GO" id="GO:0016829">
    <property type="term" value="F:lyase activity"/>
    <property type="evidence" value="ECO:0007669"/>
    <property type="project" value="UniProtKB-KW"/>
</dbReference>
<dbReference type="InterPro" id="IPR052063">
    <property type="entry name" value="Polysaccharide_Lyase_1"/>
</dbReference>
<dbReference type="SUPFAM" id="SSF51126">
    <property type="entry name" value="Pectin lyase-like"/>
    <property type="match status" value="1"/>
</dbReference>
<dbReference type="Proteomes" id="UP000056905">
    <property type="component" value="Chromosome"/>
</dbReference>
<keyword evidence="3" id="KW-0456">Lyase</keyword>
<evidence type="ECO:0000313" key="3">
    <source>
        <dbReference type="EMBL" id="ALL15361.1"/>
    </source>
</evidence>
<protein>
    <submittedName>
        <fullName evidence="3">Pectate lyase</fullName>
    </submittedName>
</protein>
<sequence length="442" mass="46192">MALAVSACATGPSVAAPKEVVAFPGAEGAGRLSVGGRGGAVLRVTNLEDAGPGSLRAAVEAKGPRTVVFDVAGTILLKTPLKISNGQITIAGQTAPGGGITVRDQTLVVAADDVVIRFIRSRLGAESKTEGDAIWIAKGRRIILDHVSASWSVDETLSASARFDNPDQGFHDLTVQWSIIAESLAHSLHAKGDHGYGSLIRGGQGSKISFHHNLWANHVARMPRPGNYDGPDKDPIGAFIEFRSNVFYNWGKGYAGYDADKAALVAYNFIDNAYVAGPNSEKLVAFQEGNSLARAYFAGNSMNGEIPADPWSLVTGLQVENYRQTAPIAVAPVTADPAPSAYQRVLADAGASVSRDAVDARVVEGVKARTGKVINNEQEVGGWPALAPGQAAVDTDGDGMPDAWETAHGFNPKLADGAALAKDGSGWTNLELYLADAAKVRG</sequence>
<keyword evidence="4" id="KW-1185">Reference proteome</keyword>
<evidence type="ECO:0000313" key="4">
    <source>
        <dbReference type="Proteomes" id="UP000056905"/>
    </source>
</evidence>
<dbReference type="InterPro" id="IPR011050">
    <property type="entry name" value="Pectin_lyase_fold/virulence"/>
</dbReference>
<dbReference type="STRING" id="69395.AQ619_14565"/>
<dbReference type="AlphaFoldDB" id="A0A0P0P4D9"/>
<name>A0A0P0P4D9_9CAUL</name>
<dbReference type="PANTHER" id="PTHR42970">
    <property type="entry name" value="PECTATE LYASE C-RELATED"/>
    <property type="match status" value="1"/>
</dbReference>
<dbReference type="EMBL" id="CP013002">
    <property type="protein sequence ID" value="ALL15361.1"/>
    <property type="molecule type" value="Genomic_DNA"/>
</dbReference>